<dbReference type="PANTHER" id="PTHR37984:SF5">
    <property type="entry name" value="PROTEIN NYNRIN-LIKE"/>
    <property type="match status" value="1"/>
</dbReference>
<proteinExistence type="predicted"/>
<sequence length="86" mass="9942">MLIKIREVDDHEANLRESFDNLRRYKVLLNLNNCVFGVTSRTFLEYMISQRGIEPNLDKIAVVQAMESPKTLKEAQRLTGRMTALS</sequence>
<name>A0AAV3R571_LITER</name>
<dbReference type="InterPro" id="IPR050951">
    <property type="entry name" value="Retrovirus_Pol_polyprotein"/>
</dbReference>
<dbReference type="AlphaFoldDB" id="A0AAV3R571"/>
<keyword evidence="2" id="KW-1185">Reference proteome</keyword>
<dbReference type="SUPFAM" id="SSF56672">
    <property type="entry name" value="DNA/RNA polymerases"/>
    <property type="match status" value="1"/>
</dbReference>
<protein>
    <submittedName>
        <fullName evidence="1">Uncharacterized protein</fullName>
    </submittedName>
</protein>
<reference evidence="1 2" key="1">
    <citation type="submission" date="2024-01" db="EMBL/GenBank/DDBJ databases">
        <title>The complete chloroplast genome sequence of Lithospermum erythrorhizon: insights into the phylogenetic relationship among Boraginaceae species and the maternal lineages of purple gromwells.</title>
        <authorList>
            <person name="Okada T."/>
            <person name="Watanabe K."/>
        </authorList>
    </citation>
    <scope>NUCLEOTIDE SEQUENCE [LARGE SCALE GENOMIC DNA]</scope>
</reference>
<dbReference type="Proteomes" id="UP001454036">
    <property type="component" value="Unassembled WGS sequence"/>
</dbReference>
<gene>
    <name evidence="1" type="ORF">LIER_24543</name>
</gene>
<evidence type="ECO:0000313" key="2">
    <source>
        <dbReference type="Proteomes" id="UP001454036"/>
    </source>
</evidence>
<organism evidence="1 2">
    <name type="scientific">Lithospermum erythrorhizon</name>
    <name type="common">Purple gromwell</name>
    <name type="synonym">Lithospermum officinale var. erythrorhizon</name>
    <dbReference type="NCBI Taxonomy" id="34254"/>
    <lineage>
        <taxon>Eukaryota</taxon>
        <taxon>Viridiplantae</taxon>
        <taxon>Streptophyta</taxon>
        <taxon>Embryophyta</taxon>
        <taxon>Tracheophyta</taxon>
        <taxon>Spermatophyta</taxon>
        <taxon>Magnoliopsida</taxon>
        <taxon>eudicotyledons</taxon>
        <taxon>Gunneridae</taxon>
        <taxon>Pentapetalae</taxon>
        <taxon>asterids</taxon>
        <taxon>lamiids</taxon>
        <taxon>Boraginales</taxon>
        <taxon>Boraginaceae</taxon>
        <taxon>Boraginoideae</taxon>
        <taxon>Lithospermeae</taxon>
        <taxon>Lithospermum</taxon>
    </lineage>
</organism>
<dbReference type="Gene3D" id="3.30.70.270">
    <property type="match status" value="1"/>
</dbReference>
<evidence type="ECO:0000313" key="1">
    <source>
        <dbReference type="EMBL" id="GAA0170240.1"/>
    </source>
</evidence>
<dbReference type="EMBL" id="BAABME010007155">
    <property type="protein sequence ID" value="GAA0170240.1"/>
    <property type="molecule type" value="Genomic_DNA"/>
</dbReference>
<dbReference type="PANTHER" id="PTHR37984">
    <property type="entry name" value="PROTEIN CBG26694"/>
    <property type="match status" value="1"/>
</dbReference>
<accession>A0AAV3R571</accession>
<dbReference type="InterPro" id="IPR043502">
    <property type="entry name" value="DNA/RNA_pol_sf"/>
</dbReference>
<dbReference type="InterPro" id="IPR043128">
    <property type="entry name" value="Rev_trsase/Diguanyl_cyclase"/>
</dbReference>
<comment type="caution">
    <text evidence="1">The sequence shown here is derived from an EMBL/GenBank/DDBJ whole genome shotgun (WGS) entry which is preliminary data.</text>
</comment>